<dbReference type="PANTHER" id="PTHR46270">
    <property type="entry name" value="ARMADILLO-TYPE FOLD-RELATED"/>
    <property type="match status" value="1"/>
</dbReference>
<evidence type="ECO:0000259" key="1">
    <source>
        <dbReference type="Pfam" id="PF13676"/>
    </source>
</evidence>
<gene>
    <name evidence="2" type="ORF">CGI_10011054</name>
</gene>
<protein>
    <recommendedName>
        <fullName evidence="1">TIR domain-containing protein</fullName>
    </recommendedName>
</protein>
<reference evidence="2" key="1">
    <citation type="journal article" date="2012" name="Nature">
        <title>The oyster genome reveals stress adaptation and complexity of shell formation.</title>
        <authorList>
            <person name="Zhang G."/>
            <person name="Fang X."/>
            <person name="Guo X."/>
            <person name="Li L."/>
            <person name="Luo R."/>
            <person name="Xu F."/>
            <person name="Yang P."/>
            <person name="Zhang L."/>
            <person name="Wang X."/>
            <person name="Qi H."/>
            <person name="Xiong Z."/>
            <person name="Que H."/>
            <person name="Xie Y."/>
            <person name="Holland P.W."/>
            <person name="Paps J."/>
            <person name="Zhu Y."/>
            <person name="Wu F."/>
            <person name="Chen Y."/>
            <person name="Wang J."/>
            <person name="Peng C."/>
            <person name="Meng J."/>
            <person name="Yang L."/>
            <person name="Liu J."/>
            <person name="Wen B."/>
            <person name="Zhang N."/>
            <person name="Huang Z."/>
            <person name="Zhu Q."/>
            <person name="Feng Y."/>
            <person name="Mount A."/>
            <person name="Hedgecock D."/>
            <person name="Xu Z."/>
            <person name="Liu Y."/>
            <person name="Domazet-Loso T."/>
            <person name="Du Y."/>
            <person name="Sun X."/>
            <person name="Zhang S."/>
            <person name="Liu B."/>
            <person name="Cheng P."/>
            <person name="Jiang X."/>
            <person name="Li J."/>
            <person name="Fan D."/>
            <person name="Wang W."/>
            <person name="Fu W."/>
            <person name="Wang T."/>
            <person name="Wang B."/>
            <person name="Zhang J."/>
            <person name="Peng Z."/>
            <person name="Li Y."/>
            <person name="Li N."/>
            <person name="Wang J."/>
            <person name="Chen M."/>
            <person name="He Y."/>
            <person name="Tan F."/>
            <person name="Song X."/>
            <person name="Zheng Q."/>
            <person name="Huang R."/>
            <person name="Yang H."/>
            <person name="Du X."/>
            <person name="Chen L."/>
            <person name="Yang M."/>
            <person name="Gaffney P.M."/>
            <person name="Wang S."/>
            <person name="Luo L."/>
            <person name="She Z."/>
            <person name="Ming Y."/>
            <person name="Huang W."/>
            <person name="Zhang S."/>
            <person name="Huang B."/>
            <person name="Zhang Y."/>
            <person name="Qu T."/>
            <person name="Ni P."/>
            <person name="Miao G."/>
            <person name="Wang J."/>
            <person name="Wang Q."/>
            <person name="Steinberg C.E."/>
            <person name="Wang H."/>
            <person name="Li N."/>
            <person name="Qian L."/>
            <person name="Zhang G."/>
            <person name="Li Y."/>
            <person name="Yang H."/>
            <person name="Liu X."/>
            <person name="Wang J."/>
            <person name="Yin Y."/>
            <person name="Wang J."/>
        </authorList>
    </citation>
    <scope>NUCLEOTIDE SEQUENCE [LARGE SCALE GENOMIC DNA]</scope>
    <source>
        <strain evidence="2">05x7-T-G4-1.051#20</strain>
    </source>
</reference>
<dbReference type="Gene3D" id="3.40.50.10140">
    <property type="entry name" value="Toll/interleukin-1 receptor homology (TIR) domain"/>
    <property type="match status" value="1"/>
</dbReference>
<dbReference type="HOGENOM" id="CLU_520994_0_0_1"/>
<sequence>MGSVTSKKEQTIVVQPIQTLSTDEDMLEKHSNMSSNKMTADQVLEESDLEETESMSEKSILLTENEIEEMKTNTFKSLEKNLYILSDIIGHFNEKEFFDEDFVQAAYDLQRHSSALDHASLEINHQFEKELGDVFVQFSGVKTACDVVVFCLNKGYYDEENELIDGVSNPLNSCLGTLLNFTDANARHCHLLVEHGEFLPQILKALQRLTSSHLEDNMRENDDELLDHYISIIHNIAQSENCNTELRKIGFVEVLLPYLKSRSDSILLVTLTTLADLVDDSEAKHLEANRDLFKFLLKCLTYSLNDRHRRCEGWSAMELTRSYKSKSYEQELVLSHSETKKGHVMISYQWANQKIIQNIRDSLQENGVKCWMDIDDMQGSTLDAMAQAVEGAEIILICYSKKYQDSPSCRAEAEYAFKLRKPIIPLKMERNYEAREWLGLILGSKLFFEFTDKYPFESKMSGLIKEVLSRQRKAIPEKPVISQAAPASTESPDFFHKALYEIMEIKDILTLAKFSFALDDTLV</sequence>
<dbReference type="InParanoid" id="K1RFR6"/>
<feature type="domain" description="TIR" evidence="1">
    <location>
        <begin position="344"/>
        <end position="454"/>
    </location>
</feature>
<dbReference type="InterPro" id="IPR035897">
    <property type="entry name" value="Toll_tir_struct_dom_sf"/>
</dbReference>
<accession>K1RFR6</accession>
<dbReference type="InterPro" id="IPR011989">
    <property type="entry name" value="ARM-like"/>
</dbReference>
<dbReference type="PANTHER" id="PTHR46270:SF2">
    <property type="entry name" value="TIR DOMAIN-CONTAINING PROTEIN"/>
    <property type="match status" value="1"/>
</dbReference>
<organism evidence="2">
    <name type="scientific">Magallana gigas</name>
    <name type="common">Pacific oyster</name>
    <name type="synonym">Crassostrea gigas</name>
    <dbReference type="NCBI Taxonomy" id="29159"/>
    <lineage>
        <taxon>Eukaryota</taxon>
        <taxon>Metazoa</taxon>
        <taxon>Spiralia</taxon>
        <taxon>Lophotrochozoa</taxon>
        <taxon>Mollusca</taxon>
        <taxon>Bivalvia</taxon>
        <taxon>Autobranchia</taxon>
        <taxon>Pteriomorphia</taxon>
        <taxon>Ostreida</taxon>
        <taxon>Ostreoidea</taxon>
        <taxon>Ostreidae</taxon>
        <taxon>Magallana</taxon>
    </lineage>
</organism>
<dbReference type="InterPro" id="IPR016024">
    <property type="entry name" value="ARM-type_fold"/>
</dbReference>
<dbReference type="SUPFAM" id="SSF48371">
    <property type="entry name" value="ARM repeat"/>
    <property type="match status" value="1"/>
</dbReference>
<dbReference type="EMBL" id="JH817246">
    <property type="protein sequence ID" value="EKC40225.1"/>
    <property type="molecule type" value="Genomic_DNA"/>
</dbReference>
<dbReference type="Gene3D" id="1.25.10.10">
    <property type="entry name" value="Leucine-rich Repeat Variant"/>
    <property type="match status" value="1"/>
</dbReference>
<dbReference type="InterPro" id="IPR000157">
    <property type="entry name" value="TIR_dom"/>
</dbReference>
<evidence type="ECO:0000313" key="2">
    <source>
        <dbReference type="EMBL" id="EKC40225.1"/>
    </source>
</evidence>
<dbReference type="GO" id="GO:0007165">
    <property type="term" value="P:signal transduction"/>
    <property type="evidence" value="ECO:0007669"/>
    <property type="project" value="InterPro"/>
</dbReference>
<proteinExistence type="predicted"/>
<name>K1RFR6_MAGGI</name>
<dbReference type="SUPFAM" id="SSF52200">
    <property type="entry name" value="Toll/Interleukin receptor TIR domain"/>
    <property type="match status" value="1"/>
</dbReference>
<dbReference type="Pfam" id="PF13676">
    <property type="entry name" value="TIR_2"/>
    <property type="match status" value="1"/>
</dbReference>
<dbReference type="AlphaFoldDB" id="K1RFR6"/>